<dbReference type="GO" id="GO:0009097">
    <property type="term" value="P:isoleucine biosynthetic process"/>
    <property type="evidence" value="ECO:0007669"/>
    <property type="project" value="TreeGrafter"/>
</dbReference>
<dbReference type="InterPro" id="IPR029035">
    <property type="entry name" value="DHS-like_NAD/FAD-binding_dom"/>
</dbReference>
<dbReference type="STRING" id="1182543.W9WZY9"/>
<dbReference type="GO" id="GO:0005739">
    <property type="term" value="C:mitochondrion"/>
    <property type="evidence" value="ECO:0007669"/>
    <property type="project" value="TreeGrafter"/>
</dbReference>
<evidence type="ECO:0000313" key="5">
    <source>
        <dbReference type="Proteomes" id="UP000019471"/>
    </source>
</evidence>
<protein>
    <recommendedName>
        <fullName evidence="3">Thiamine pyrophosphate enzyme central domain-containing protein</fullName>
    </recommendedName>
</protein>
<dbReference type="GO" id="GO:0030976">
    <property type="term" value="F:thiamine pyrophosphate binding"/>
    <property type="evidence" value="ECO:0007669"/>
    <property type="project" value="InterPro"/>
</dbReference>
<organism evidence="4 5">
    <name type="scientific">Cladophialophora psammophila CBS 110553</name>
    <dbReference type="NCBI Taxonomy" id="1182543"/>
    <lineage>
        <taxon>Eukaryota</taxon>
        <taxon>Fungi</taxon>
        <taxon>Dikarya</taxon>
        <taxon>Ascomycota</taxon>
        <taxon>Pezizomycotina</taxon>
        <taxon>Eurotiomycetes</taxon>
        <taxon>Chaetothyriomycetidae</taxon>
        <taxon>Chaetothyriales</taxon>
        <taxon>Herpotrichiellaceae</taxon>
        <taxon>Cladophialophora</taxon>
    </lineage>
</organism>
<feature type="domain" description="Thiamine pyrophosphate enzyme central" evidence="3">
    <location>
        <begin position="125"/>
        <end position="231"/>
    </location>
</feature>
<dbReference type="InterPro" id="IPR012000">
    <property type="entry name" value="Thiamin_PyroP_enz_cen_dom"/>
</dbReference>
<dbReference type="GO" id="GO:0003984">
    <property type="term" value="F:acetolactate synthase activity"/>
    <property type="evidence" value="ECO:0007669"/>
    <property type="project" value="TreeGrafter"/>
</dbReference>
<dbReference type="RefSeq" id="XP_007745492.1">
    <property type="nucleotide sequence ID" value="XM_007747302.1"/>
</dbReference>
<evidence type="ECO:0000259" key="3">
    <source>
        <dbReference type="Pfam" id="PF00205"/>
    </source>
</evidence>
<dbReference type="InterPro" id="IPR045229">
    <property type="entry name" value="TPP_enz"/>
</dbReference>
<name>W9WZY9_9EURO</name>
<comment type="similarity">
    <text evidence="1">Belongs to the TPP enzyme family.</text>
</comment>
<dbReference type="InterPro" id="IPR029061">
    <property type="entry name" value="THDP-binding"/>
</dbReference>
<accession>W9WZY9</accession>
<dbReference type="SUPFAM" id="SSF52467">
    <property type="entry name" value="DHS-like NAD/FAD-binding domain"/>
    <property type="match status" value="1"/>
</dbReference>
<dbReference type="HOGENOM" id="CLU_013748_4_1_1"/>
<dbReference type="PANTHER" id="PTHR18968:SF164">
    <property type="entry name" value="PYRUVATE DECARBOXYLASE"/>
    <property type="match status" value="1"/>
</dbReference>
<sequence length="340" mass="37236">MVALSMADGYARATGKAQAVLVHYPSTLEGEERGTRTEFVNYLQDIPDQAAIVRQYCRYTNEIRNSNNVKQVVARALQIASSSPKGPVYLYAARETLERDTKPLKLQSKLWKPIGPAALPEEAVREISEALVSSKEPLIVTGYSGRNAGAPTELVKLADTIPGLRTLDTSMGDMCFPANHPAWLSGRYSSHPSIPEADLILVLDCDVPFVPVQCRPSPTAKVYHIDIDPLKRSMAMYHVDAVGLWQADSYTAIKQINTHLSRPEYANDLKSLRYLTSAASREQSHNQLLSEIAHSAIPTLGSNTPLTAALIAAELKRSLPTTTKYAVEAVTNTASTYDQL</sequence>
<dbReference type="Proteomes" id="UP000019471">
    <property type="component" value="Unassembled WGS sequence"/>
</dbReference>
<dbReference type="GO" id="GO:0000287">
    <property type="term" value="F:magnesium ion binding"/>
    <property type="evidence" value="ECO:0007669"/>
    <property type="project" value="InterPro"/>
</dbReference>
<dbReference type="GO" id="GO:0005948">
    <property type="term" value="C:acetolactate synthase complex"/>
    <property type="evidence" value="ECO:0007669"/>
    <property type="project" value="TreeGrafter"/>
</dbReference>
<dbReference type="EMBL" id="AMGX01000009">
    <property type="protein sequence ID" value="EXJ70640.1"/>
    <property type="molecule type" value="Genomic_DNA"/>
</dbReference>
<evidence type="ECO:0000256" key="2">
    <source>
        <dbReference type="ARBA" id="ARBA00023052"/>
    </source>
</evidence>
<dbReference type="CDD" id="cd07035">
    <property type="entry name" value="TPP_PYR_POX_like"/>
    <property type="match status" value="1"/>
</dbReference>
<proteinExistence type="inferred from homology"/>
<keyword evidence="5" id="KW-1185">Reference proteome</keyword>
<dbReference type="GeneID" id="19191419"/>
<dbReference type="SUPFAM" id="SSF52518">
    <property type="entry name" value="Thiamin diphosphate-binding fold (THDP-binding)"/>
    <property type="match status" value="1"/>
</dbReference>
<gene>
    <name evidence="4" type="ORF">A1O5_06711</name>
</gene>
<comment type="caution">
    <text evidence="4">The sequence shown here is derived from an EMBL/GenBank/DDBJ whole genome shotgun (WGS) entry which is preliminary data.</text>
</comment>
<dbReference type="Pfam" id="PF00205">
    <property type="entry name" value="TPP_enzyme_M"/>
    <property type="match status" value="1"/>
</dbReference>
<dbReference type="Gene3D" id="3.40.50.1220">
    <property type="entry name" value="TPP-binding domain"/>
    <property type="match status" value="1"/>
</dbReference>
<dbReference type="Gene3D" id="3.40.50.970">
    <property type="match status" value="1"/>
</dbReference>
<dbReference type="GO" id="GO:0050660">
    <property type="term" value="F:flavin adenine dinucleotide binding"/>
    <property type="evidence" value="ECO:0007669"/>
    <property type="project" value="TreeGrafter"/>
</dbReference>
<keyword evidence="2" id="KW-0786">Thiamine pyrophosphate</keyword>
<dbReference type="eggNOG" id="KOG1185">
    <property type="taxonomic scope" value="Eukaryota"/>
</dbReference>
<dbReference type="OrthoDB" id="2867507at2759"/>
<reference evidence="4 5" key="1">
    <citation type="submission" date="2013-03" db="EMBL/GenBank/DDBJ databases">
        <title>The Genome Sequence of Cladophialophora psammophila CBS 110553.</title>
        <authorList>
            <consortium name="The Broad Institute Genomics Platform"/>
            <person name="Cuomo C."/>
            <person name="de Hoog S."/>
            <person name="Gorbushina A."/>
            <person name="Walker B."/>
            <person name="Young S.K."/>
            <person name="Zeng Q."/>
            <person name="Gargeya S."/>
            <person name="Fitzgerald M."/>
            <person name="Haas B."/>
            <person name="Abouelleil A."/>
            <person name="Allen A.W."/>
            <person name="Alvarado L."/>
            <person name="Arachchi H.M."/>
            <person name="Berlin A.M."/>
            <person name="Chapman S.B."/>
            <person name="Gainer-Dewar J."/>
            <person name="Goldberg J."/>
            <person name="Griggs A."/>
            <person name="Gujja S."/>
            <person name="Hansen M."/>
            <person name="Howarth C."/>
            <person name="Imamovic A."/>
            <person name="Ireland A."/>
            <person name="Larimer J."/>
            <person name="McCowan C."/>
            <person name="Murphy C."/>
            <person name="Pearson M."/>
            <person name="Poon T.W."/>
            <person name="Priest M."/>
            <person name="Roberts A."/>
            <person name="Saif S."/>
            <person name="Shea T."/>
            <person name="Sisk P."/>
            <person name="Sykes S."/>
            <person name="Wortman J."/>
            <person name="Nusbaum C."/>
            <person name="Birren B."/>
        </authorList>
    </citation>
    <scope>NUCLEOTIDE SEQUENCE [LARGE SCALE GENOMIC DNA]</scope>
    <source>
        <strain evidence="4 5">CBS 110553</strain>
    </source>
</reference>
<evidence type="ECO:0000256" key="1">
    <source>
        <dbReference type="ARBA" id="ARBA00007812"/>
    </source>
</evidence>
<dbReference type="AlphaFoldDB" id="W9WZY9"/>
<dbReference type="GO" id="GO:0009099">
    <property type="term" value="P:L-valine biosynthetic process"/>
    <property type="evidence" value="ECO:0007669"/>
    <property type="project" value="TreeGrafter"/>
</dbReference>
<evidence type="ECO:0000313" key="4">
    <source>
        <dbReference type="EMBL" id="EXJ70640.1"/>
    </source>
</evidence>
<dbReference type="PANTHER" id="PTHR18968">
    <property type="entry name" value="THIAMINE PYROPHOSPHATE ENZYMES"/>
    <property type="match status" value="1"/>
</dbReference>